<reference evidence="1" key="1">
    <citation type="submission" date="2018-06" db="EMBL/GenBank/DDBJ databases">
        <authorList>
            <person name="Zhirakovskaya E."/>
        </authorList>
    </citation>
    <scope>NUCLEOTIDE SEQUENCE</scope>
</reference>
<proteinExistence type="predicted"/>
<gene>
    <name evidence="1" type="ORF">MNBD_GAMMA03-249</name>
</gene>
<sequence length="405" mass="46993">MKGAASIVVVIILLLVYVFFFHDPMQPELVRPINHVSWQKTSVENKEDATTKIKVKIKPVMDEQEIIIADNNQVSTDNKELDYISAYRDWQYFANCYTDVEDFHNNKDPLQTLAERFENNPREAQTEPTPQQNMYYQQHVEICKAMIDDDKDDYYQIMQKLKQRFEQITPKTSEDKQLAQALNMVQQIQTLEREYSRTQYGKSSLPESELDAINSQIQQLTTAMMEVYDGNEVLSEQDTITIKLYSEEIDKLSQQIIKSNSVNEELVTETEAHIAAYLQTIDDYLPSVQSPDAFLLLAGRLYQASYFKKDTALIKVLKNSTGIYDSYYINMLNKIVMPLLACSMNYPCDAQSDYMLSYCLGLKDSMFNQACGLSLEDFYFSFYIGTNQLNDVNNYFNFLVNRYAK</sequence>
<accession>A0A3B0W3T3</accession>
<evidence type="ECO:0000313" key="1">
    <source>
        <dbReference type="EMBL" id="VAW45922.1"/>
    </source>
</evidence>
<organism evidence="1">
    <name type="scientific">hydrothermal vent metagenome</name>
    <dbReference type="NCBI Taxonomy" id="652676"/>
    <lineage>
        <taxon>unclassified sequences</taxon>
        <taxon>metagenomes</taxon>
        <taxon>ecological metagenomes</taxon>
    </lineage>
</organism>
<name>A0A3B0W3T3_9ZZZZ</name>
<protein>
    <submittedName>
        <fullName evidence="1">Uncharacterized protein</fullName>
    </submittedName>
</protein>
<dbReference type="AlphaFoldDB" id="A0A3B0W3T3"/>
<dbReference type="EMBL" id="UOFC01000082">
    <property type="protein sequence ID" value="VAW45922.1"/>
    <property type="molecule type" value="Genomic_DNA"/>
</dbReference>